<protein>
    <submittedName>
        <fullName evidence="3">Prolyl-tRNA synthetase associated domain-containing protein</fullName>
    </submittedName>
</protein>
<dbReference type="InterPro" id="IPR007214">
    <property type="entry name" value="YbaK/aa-tRNA-synth-assoc-dom"/>
</dbReference>
<name>A0ABW1SD69_9PROT</name>
<proteinExistence type="inferred from homology"/>
<gene>
    <name evidence="3" type="ORF">ACFQDM_14600</name>
</gene>
<dbReference type="InterPro" id="IPR040285">
    <property type="entry name" value="ProX/PRXD1"/>
</dbReference>
<evidence type="ECO:0000313" key="3">
    <source>
        <dbReference type="EMBL" id="MFC6199313.1"/>
    </source>
</evidence>
<dbReference type="PANTHER" id="PTHR31423">
    <property type="entry name" value="YBAK DOMAIN-CONTAINING PROTEIN"/>
    <property type="match status" value="1"/>
</dbReference>
<sequence length="147" mass="16063">MTNHHAPTFTVEEGRDLKASMPGGHSKNLFMRDKAGQIVLISAHADAILKLNKLHKVIGTGRLSFAPADLMEEVLGVTPGSVTAFALANETAKNVRFILERTLAESDPLNFHPLRNDMTTTIGRADFDRFLAHTGRTPEVIDFSALV</sequence>
<dbReference type="SUPFAM" id="SSF55826">
    <property type="entry name" value="YbaK/ProRS associated domain"/>
    <property type="match status" value="1"/>
</dbReference>
<organism evidence="3 4">
    <name type="scientific">Ponticaulis profundi</name>
    <dbReference type="NCBI Taxonomy" id="2665222"/>
    <lineage>
        <taxon>Bacteria</taxon>
        <taxon>Pseudomonadati</taxon>
        <taxon>Pseudomonadota</taxon>
        <taxon>Alphaproteobacteria</taxon>
        <taxon>Hyphomonadales</taxon>
        <taxon>Hyphomonadaceae</taxon>
        <taxon>Ponticaulis</taxon>
    </lineage>
</organism>
<comment type="similarity">
    <text evidence="1">Belongs to the PRORSD1 family.</text>
</comment>
<evidence type="ECO:0000259" key="2">
    <source>
        <dbReference type="Pfam" id="PF04073"/>
    </source>
</evidence>
<reference evidence="4" key="1">
    <citation type="journal article" date="2019" name="Int. J. Syst. Evol. Microbiol.">
        <title>The Global Catalogue of Microorganisms (GCM) 10K type strain sequencing project: providing services to taxonomists for standard genome sequencing and annotation.</title>
        <authorList>
            <consortium name="The Broad Institute Genomics Platform"/>
            <consortium name="The Broad Institute Genome Sequencing Center for Infectious Disease"/>
            <person name="Wu L."/>
            <person name="Ma J."/>
        </authorList>
    </citation>
    <scope>NUCLEOTIDE SEQUENCE [LARGE SCALE GENOMIC DNA]</scope>
    <source>
        <strain evidence="4">CGMCC-1.15741</strain>
    </source>
</reference>
<dbReference type="PANTHER" id="PTHR31423:SF3">
    <property type="entry name" value="PROLYL-TRNA SYNTHETASE ASSOCIATED DOMAIN-CONTAINING PROTEIN 1-RELATED"/>
    <property type="match status" value="1"/>
</dbReference>
<feature type="domain" description="YbaK/aminoacyl-tRNA synthetase-associated" evidence="2">
    <location>
        <begin position="5"/>
        <end position="130"/>
    </location>
</feature>
<dbReference type="EMBL" id="JBHSSW010000028">
    <property type="protein sequence ID" value="MFC6199313.1"/>
    <property type="molecule type" value="Genomic_DNA"/>
</dbReference>
<dbReference type="Pfam" id="PF04073">
    <property type="entry name" value="tRNA_edit"/>
    <property type="match status" value="1"/>
</dbReference>
<comment type="caution">
    <text evidence="3">The sequence shown here is derived from an EMBL/GenBank/DDBJ whole genome shotgun (WGS) entry which is preliminary data.</text>
</comment>
<accession>A0ABW1SD69</accession>
<dbReference type="CDD" id="cd04335">
    <property type="entry name" value="PrdX_deacylase"/>
    <property type="match status" value="1"/>
</dbReference>
<evidence type="ECO:0000313" key="4">
    <source>
        <dbReference type="Proteomes" id="UP001596303"/>
    </source>
</evidence>
<keyword evidence="4" id="KW-1185">Reference proteome</keyword>
<evidence type="ECO:0000256" key="1">
    <source>
        <dbReference type="ARBA" id="ARBA00010201"/>
    </source>
</evidence>
<dbReference type="Gene3D" id="3.90.960.10">
    <property type="entry name" value="YbaK/aminoacyl-tRNA synthetase-associated domain"/>
    <property type="match status" value="1"/>
</dbReference>
<dbReference type="InterPro" id="IPR036754">
    <property type="entry name" value="YbaK/aa-tRNA-synt-asso_dom_sf"/>
</dbReference>
<dbReference type="Proteomes" id="UP001596303">
    <property type="component" value="Unassembled WGS sequence"/>
</dbReference>